<evidence type="ECO:0000256" key="2">
    <source>
        <dbReference type="ARBA" id="ARBA00022490"/>
    </source>
</evidence>
<dbReference type="RefSeq" id="WP_055223211.1">
    <property type="nucleotide sequence ID" value="NZ_BLYL01000035.1"/>
</dbReference>
<keyword evidence="4" id="KW-0012">Acyltransferase</keyword>
<comment type="catalytic activity">
    <reaction evidence="5">
        <text>N-terminal L-alanyl-[ribosomal protein bS18] + acetyl-CoA = N-terminal N(alpha)-acetyl-L-alanyl-[ribosomal protein bS18] + CoA + H(+)</text>
        <dbReference type="Rhea" id="RHEA:43756"/>
        <dbReference type="Rhea" id="RHEA-COMP:10676"/>
        <dbReference type="Rhea" id="RHEA-COMP:10677"/>
        <dbReference type="ChEBI" id="CHEBI:15378"/>
        <dbReference type="ChEBI" id="CHEBI:57287"/>
        <dbReference type="ChEBI" id="CHEBI:57288"/>
        <dbReference type="ChEBI" id="CHEBI:64718"/>
        <dbReference type="ChEBI" id="CHEBI:83683"/>
        <dbReference type="EC" id="2.3.1.266"/>
    </reaction>
</comment>
<dbReference type="Proteomes" id="UP000660047">
    <property type="component" value="Unassembled WGS sequence"/>
</dbReference>
<dbReference type="PROSITE" id="PS51186">
    <property type="entry name" value="GNAT"/>
    <property type="match status" value="1"/>
</dbReference>
<keyword evidence="2 5" id="KW-0963">Cytoplasm</keyword>
<evidence type="ECO:0000256" key="4">
    <source>
        <dbReference type="ARBA" id="ARBA00023315"/>
    </source>
</evidence>
<comment type="function">
    <text evidence="5">Acetylates the N-terminal alanine of ribosomal protein bS18.</text>
</comment>
<sequence>MNSCFSHVRPRLADMKDLAGIAALEMAVFSHPWNEEMVSSSIQGTYDHVKILETSEGEIAGYIIYSAVCDSADLLRVAVDAGSRRRGIGFKLMEAMIDDCKDRNVQSIFLEVRESNAAAIAMYEQFGFIKISTRKKYYDSPVEDGLVMQKQL</sequence>
<feature type="domain" description="N-acetyltransferase" evidence="6">
    <location>
        <begin position="8"/>
        <end position="152"/>
    </location>
</feature>
<dbReference type="CDD" id="cd04301">
    <property type="entry name" value="NAT_SF"/>
    <property type="match status" value="1"/>
</dbReference>
<dbReference type="InterPro" id="IPR016181">
    <property type="entry name" value="Acyl_CoA_acyltransferase"/>
</dbReference>
<evidence type="ECO:0000259" key="6">
    <source>
        <dbReference type="PROSITE" id="PS51186"/>
    </source>
</evidence>
<dbReference type="PANTHER" id="PTHR43420:SF44">
    <property type="entry name" value="ACETYLTRANSFERASE YPEA"/>
    <property type="match status" value="1"/>
</dbReference>
<protein>
    <recommendedName>
        <fullName evidence="5">[Ribosomal protein bS18]-alanine N-acetyltransferase</fullName>
        <ecNumber evidence="5">2.3.1.266</ecNumber>
    </recommendedName>
</protein>
<evidence type="ECO:0000313" key="8">
    <source>
        <dbReference type="Proteomes" id="UP000660047"/>
    </source>
</evidence>
<dbReference type="PANTHER" id="PTHR43420">
    <property type="entry name" value="ACETYLTRANSFERASE"/>
    <property type="match status" value="1"/>
</dbReference>
<evidence type="ECO:0000256" key="5">
    <source>
        <dbReference type="RuleBase" id="RU363094"/>
    </source>
</evidence>
<dbReference type="NCBIfam" id="TIGR01575">
    <property type="entry name" value="rimI"/>
    <property type="match status" value="1"/>
</dbReference>
<dbReference type="Pfam" id="PF00583">
    <property type="entry name" value="Acetyltransf_1"/>
    <property type="match status" value="1"/>
</dbReference>
<name>A0AAI9K4W2_9FIRM</name>
<dbReference type="AlphaFoldDB" id="A0AAI9K4W2"/>
<evidence type="ECO:0000256" key="1">
    <source>
        <dbReference type="ARBA" id="ARBA00005395"/>
    </source>
</evidence>
<comment type="subcellular location">
    <subcellularLocation>
        <location evidence="5">Cytoplasm</location>
    </subcellularLocation>
</comment>
<dbReference type="GO" id="GO:0005737">
    <property type="term" value="C:cytoplasm"/>
    <property type="evidence" value="ECO:0007669"/>
    <property type="project" value="UniProtKB-SubCell"/>
</dbReference>
<evidence type="ECO:0000313" key="7">
    <source>
        <dbReference type="EMBL" id="GFO95784.1"/>
    </source>
</evidence>
<dbReference type="InterPro" id="IPR050680">
    <property type="entry name" value="YpeA/RimI_acetyltransf"/>
</dbReference>
<dbReference type="EC" id="2.3.1.266" evidence="5"/>
<proteinExistence type="inferred from homology"/>
<dbReference type="GO" id="GO:0008999">
    <property type="term" value="F:protein-N-terminal-alanine acetyltransferase activity"/>
    <property type="evidence" value="ECO:0007669"/>
    <property type="project" value="UniProtKB-EC"/>
</dbReference>
<dbReference type="SUPFAM" id="SSF55729">
    <property type="entry name" value="Acyl-CoA N-acyltransferases (Nat)"/>
    <property type="match status" value="1"/>
</dbReference>
<dbReference type="EMBL" id="BLYL01000035">
    <property type="protein sequence ID" value="GFO95784.1"/>
    <property type="molecule type" value="Genomic_DNA"/>
</dbReference>
<dbReference type="InterPro" id="IPR000182">
    <property type="entry name" value="GNAT_dom"/>
</dbReference>
<dbReference type="Gene3D" id="3.40.630.30">
    <property type="match status" value="1"/>
</dbReference>
<reference evidence="7" key="1">
    <citation type="submission" date="2020-06" db="EMBL/GenBank/DDBJ databases">
        <title>Characterization of fructooligosaccharide metabolism and fructooligosaccharide-degrading enzymes in human commensal butyrate producers.</title>
        <authorList>
            <person name="Tanno H."/>
            <person name="Fujii T."/>
            <person name="Hirano K."/>
            <person name="Maeno S."/>
            <person name="Tonozuka T."/>
            <person name="Sakamoto M."/>
            <person name="Ohkuma M."/>
            <person name="Tochio T."/>
            <person name="Endo A."/>
        </authorList>
    </citation>
    <scope>NUCLEOTIDE SEQUENCE</scope>
    <source>
        <strain evidence="7">JCM 31265</strain>
    </source>
</reference>
<gene>
    <name evidence="7" type="primary">rimI</name>
    <name evidence="7" type="ORF">COEU31_28300</name>
</gene>
<dbReference type="InterPro" id="IPR006464">
    <property type="entry name" value="AcTrfase_RimI/Ard1"/>
</dbReference>
<comment type="similarity">
    <text evidence="1 5">Belongs to the acetyltransferase family. RimI subfamily.</text>
</comment>
<evidence type="ECO:0000256" key="3">
    <source>
        <dbReference type="ARBA" id="ARBA00022679"/>
    </source>
</evidence>
<keyword evidence="3" id="KW-0808">Transferase</keyword>
<comment type="caution">
    <text evidence="7">The sequence shown here is derived from an EMBL/GenBank/DDBJ whole genome shotgun (WGS) entry which is preliminary data.</text>
</comment>
<organism evidence="7 8">
    <name type="scientific">Coprococcus eutactus</name>
    <dbReference type="NCBI Taxonomy" id="33043"/>
    <lineage>
        <taxon>Bacteria</taxon>
        <taxon>Bacillati</taxon>
        <taxon>Bacillota</taxon>
        <taxon>Clostridia</taxon>
        <taxon>Lachnospirales</taxon>
        <taxon>Lachnospiraceae</taxon>
        <taxon>Coprococcus</taxon>
    </lineage>
</organism>
<accession>A0AAI9K4W2</accession>